<organism evidence="1 2">
    <name type="scientific">Halopiger xanaduensis (strain DSM 18323 / JCM 14033 / SH-6)</name>
    <dbReference type="NCBI Taxonomy" id="797210"/>
    <lineage>
        <taxon>Archaea</taxon>
        <taxon>Methanobacteriati</taxon>
        <taxon>Methanobacteriota</taxon>
        <taxon>Stenosarchaea group</taxon>
        <taxon>Halobacteria</taxon>
        <taxon>Halobacteriales</taxon>
        <taxon>Natrialbaceae</taxon>
        <taxon>Halopiger</taxon>
    </lineage>
</organism>
<evidence type="ECO:0000313" key="2">
    <source>
        <dbReference type="Proteomes" id="UP000006794"/>
    </source>
</evidence>
<protein>
    <submittedName>
        <fullName evidence="1">Uncharacterized protein</fullName>
    </submittedName>
</protein>
<geneLocation type="plasmid" evidence="1 2">
    <name>pHALXA03</name>
</geneLocation>
<name>F8DEM9_HALXS</name>
<sequence length="73" mass="8270">MTSLDPSNYGRDATAAPTNTVRYRGPCRRCEEPTQATCRFRADQIRDHVWVRCRDCGAVTRIAKSPINGEQSR</sequence>
<dbReference type="GeneID" id="10795580"/>
<reference evidence="2" key="1">
    <citation type="journal article" date="2012" name="Stand. Genomic Sci.">
        <title>Complete genome sequence of Halopiger xanaduensis type strain (SH-6(T)).</title>
        <authorList>
            <person name="Anderson I."/>
            <person name="Tindall B.J."/>
            <person name="Rohde M."/>
            <person name="Lucas S."/>
            <person name="Han J."/>
            <person name="Lapidus A."/>
            <person name="Cheng J.F."/>
            <person name="Goodwin L."/>
            <person name="Pitluck S."/>
            <person name="Peters L."/>
            <person name="Pati A."/>
            <person name="Mikhailova N."/>
            <person name="Pagani I."/>
            <person name="Teshima H."/>
            <person name="Han C."/>
            <person name="Tapia R."/>
            <person name="Land M."/>
            <person name="Woyke T."/>
            <person name="Klenk H.P."/>
            <person name="Kyrpides N."/>
            <person name="Ivanova N."/>
        </authorList>
    </citation>
    <scope>NUCLEOTIDE SEQUENCE [LARGE SCALE GENOMIC DNA]</scope>
    <source>
        <strain evidence="2">DSM 18323 / JCM 14033 / SH-6</strain>
        <plasmid evidence="2">Plasmid pHALXA03</plasmid>
    </source>
</reference>
<keyword evidence="2" id="KW-1185">Reference proteome</keyword>
<dbReference type="Proteomes" id="UP000006794">
    <property type="component" value="Plasmid pHALXA03"/>
</dbReference>
<gene>
    <name evidence="1" type="ordered locus">Halxa_0226</name>
</gene>
<dbReference type="EMBL" id="CP002842">
    <property type="protein sequence ID" value="AEH39466.1"/>
    <property type="molecule type" value="Genomic_DNA"/>
</dbReference>
<dbReference type="HOGENOM" id="CLU_2695700_0_0_2"/>
<dbReference type="AlphaFoldDB" id="F8DEM9"/>
<proteinExistence type="predicted"/>
<accession>F8DEM9</accession>
<keyword evidence="1" id="KW-0614">Plasmid</keyword>
<dbReference type="OrthoDB" id="385496at2157"/>
<dbReference type="KEGG" id="hxa:Halxa_0226"/>
<evidence type="ECO:0000313" key="1">
    <source>
        <dbReference type="EMBL" id="AEH39466.1"/>
    </source>
</evidence>
<dbReference type="RefSeq" id="WP_013876004.1">
    <property type="nucleotide sequence ID" value="NC_015659.1"/>
</dbReference>